<feature type="compositionally biased region" description="Basic and acidic residues" evidence="1">
    <location>
        <begin position="40"/>
        <end position="50"/>
    </location>
</feature>
<sequence>MHIAPTTTNFNRWNESLTTRSETQYSKESGVMAKQFPNDFQDKQKRKGETAADLSTVLPERAV</sequence>
<organism evidence="2 3">
    <name type="scientific">Reticulibacter mediterranei</name>
    <dbReference type="NCBI Taxonomy" id="2778369"/>
    <lineage>
        <taxon>Bacteria</taxon>
        <taxon>Bacillati</taxon>
        <taxon>Chloroflexota</taxon>
        <taxon>Ktedonobacteria</taxon>
        <taxon>Ktedonobacterales</taxon>
        <taxon>Reticulibacteraceae</taxon>
        <taxon>Reticulibacter</taxon>
    </lineage>
</organism>
<accession>A0A8J3IJ00</accession>
<evidence type="ECO:0000256" key="1">
    <source>
        <dbReference type="SAM" id="MobiDB-lite"/>
    </source>
</evidence>
<gene>
    <name evidence="2" type="ORF">KSF_045660</name>
</gene>
<name>A0A8J3IJ00_9CHLR</name>
<dbReference type="EMBL" id="BNJK01000001">
    <property type="protein sequence ID" value="GHO94518.1"/>
    <property type="molecule type" value="Genomic_DNA"/>
</dbReference>
<comment type="caution">
    <text evidence="2">The sequence shown here is derived from an EMBL/GenBank/DDBJ whole genome shotgun (WGS) entry which is preliminary data.</text>
</comment>
<reference evidence="2" key="1">
    <citation type="submission" date="2020-10" db="EMBL/GenBank/DDBJ databases">
        <title>Taxonomic study of unclassified bacteria belonging to the class Ktedonobacteria.</title>
        <authorList>
            <person name="Yabe S."/>
            <person name="Wang C.M."/>
            <person name="Zheng Y."/>
            <person name="Sakai Y."/>
            <person name="Cavaletti L."/>
            <person name="Monciardini P."/>
            <person name="Donadio S."/>
        </authorList>
    </citation>
    <scope>NUCLEOTIDE SEQUENCE</scope>
    <source>
        <strain evidence="2">ID150040</strain>
    </source>
</reference>
<evidence type="ECO:0000313" key="2">
    <source>
        <dbReference type="EMBL" id="GHO94518.1"/>
    </source>
</evidence>
<keyword evidence="3" id="KW-1185">Reference proteome</keyword>
<proteinExistence type="predicted"/>
<dbReference type="Proteomes" id="UP000597444">
    <property type="component" value="Unassembled WGS sequence"/>
</dbReference>
<protein>
    <submittedName>
        <fullName evidence="2">Uncharacterized protein</fullName>
    </submittedName>
</protein>
<dbReference type="AlphaFoldDB" id="A0A8J3IJ00"/>
<feature type="compositionally biased region" description="Polar residues" evidence="1">
    <location>
        <begin position="1"/>
        <end position="27"/>
    </location>
</feature>
<feature type="region of interest" description="Disordered" evidence="1">
    <location>
        <begin position="1"/>
        <end position="63"/>
    </location>
</feature>
<evidence type="ECO:0000313" key="3">
    <source>
        <dbReference type="Proteomes" id="UP000597444"/>
    </source>
</evidence>